<organism evidence="2 3">
    <name type="scientific">Symbiobacterium terraclitae</name>
    <dbReference type="NCBI Taxonomy" id="557451"/>
    <lineage>
        <taxon>Bacteria</taxon>
        <taxon>Bacillati</taxon>
        <taxon>Bacillota</taxon>
        <taxon>Clostridia</taxon>
        <taxon>Eubacteriales</taxon>
        <taxon>Symbiobacteriaceae</taxon>
        <taxon>Symbiobacterium</taxon>
    </lineage>
</organism>
<protein>
    <submittedName>
        <fullName evidence="2">Uncharacterized protein</fullName>
    </submittedName>
</protein>
<accession>A0ABS4JZ74</accession>
<sequence>MREPGPGRPAEPGRSSDARLPGEIVPPQMRELLAQVAAAVRALNRLATALEESLARPPVHLQVERLEVQTLAFHLGDIDVEELQGELNIGITHSVRLQPPVRGGDGEQGPPAADPPGGRGAGGGQAPRGRVHDGFPGTSAQGGPAPGGPGPAAQAQDGPASGERAQGQPVRGTLRNSVVTRRRALMDPGAPPARPGASPTAGPAFRGQCTSRDAVESAPRSSATSTPECTPKPAASLTPKTSSESTPKSTPESTPKATPSSVPDPIRNSIAAFDPGSESLGRVQVWPPPMSEGSAADDEGTP</sequence>
<feature type="compositionally biased region" description="Gly residues" evidence="1">
    <location>
        <begin position="117"/>
        <end position="126"/>
    </location>
</feature>
<proteinExistence type="predicted"/>
<feature type="region of interest" description="Disordered" evidence="1">
    <location>
        <begin position="96"/>
        <end position="302"/>
    </location>
</feature>
<comment type="caution">
    <text evidence="2">The sequence shown here is derived from an EMBL/GenBank/DDBJ whole genome shotgun (WGS) entry which is preliminary data.</text>
</comment>
<dbReference type="RefSeq" id="WP_209467846.1">
    <property type="nucleotide sequence ID" value="NZ_JAGGLG010000034.1"/>
</dbReference>
<feature type="compositionally biased region" description="Low complexity" evidence="1">
    <location>
        <begin position="238"/>
        <end position="261"/>
    </location>
</feature>
<dbReference type="EMBL" id="JAGGLG010000034">
    <property type="protein sequence ID" value="MBP2019744.1"/>
    <property type="molecule type" value="Genomic_DNA"/>
</dbReference>
<evidence type="ECO:0000313" key="2">
    <source>
        <dbReference type="EMBL" id="MBP2019744.1"/>
    </source>
</evidence>
<feature type="compositionally biased region" description="Low complexity" evidence="1">
    <location>
        <begin position="195"/>
        <end position="204"/>
    </location>
</feature>
<name>A0ABS4JZ74_9FIRM</name>
<dbReference type="Proteomes" id="UP001519289">
    <property type="component" value="Unassembled WGS sequence"/>
</dbReference>
<feature type="compositionally biased region" description="Low complexity" evidence="1">
    <location>
        <begin position="151"/>
        <end position="162"/>
    </location>
</feature>
<feature type="compositionally biased region" description="Polar residues" evidence="1">
    <location>
        <begin position="219"/>
        <end position="228"/>
    </location>
</feature>
<gene>
    <name evidence="2" type="ORF">J2Z79_003186</name>
</gene>
<evidence type="ECO:0000313" key="3">
    <source>
        <dbReference type="Proteomes" id="UP001519289"/>
    </source>
</evidence>
<keyword evidence="3" id="KW-1185">Reference proteome</keyword>
<feature type="region of interest" description="Disordered" evidence="1">
    <location>
        <begin position="1"/>
        <end position="25"/>
    </location>
</feature>
<reference evidence="2 3" key="1">
    <citation type="submission" date="2021-03" db="EMBL/GenBank/DDBJ databases">
        <title>Genomic Encyclopedia of Type Strains, Phase IV (KMG-IV): sequencing the most valuable type-strain genomes for metagenomic binning, comparative biology and taxonomic classification.</title>
        <authorList>
            <person name="Goeker M."/>
        </authorList>
    </citation>
    <scope>NUCLEOTIDE SEQUENCE [LARGE SCALE GENOMIC DNA]</scope>
    <source>
        <strain evidence="2 3">DSM 27138</strain>
    </source>
</reference>
<evidence type="ECO:0000256" key="1">
    <source>
        <dbReference type="SAM" id="MobiDB-lite"/>
    </source>
</evidence>